<dbReference type="InterPro" id="IPR033989">
    <property type="entry name" value="CD209-like_CTLD"/>
</dbReference>
<dbReference type="SMART" id="SM00034">
    <property type="entry name" value="CLECT"/>
    <property type="match status" value="1"/>
</dbReference>
<keyword evidence="13" id="KW-1015">Disulfide bond</keyword>
<dbReference type="InterPro" id="IPR016187">
    <property type="entry name" value="CTDL_fold"/>
</dbReference>
<keyword evidence="9" id="KW-0735">Signal-anchor</keyword>
<dbReference type="CDD" id="cd03590">
    <property type="entry name" value="CLECT_DC-SIGN_like"/>
    <property type="match status" value="1"/>
</dbReference>
<evidence type="ECO:0000256" key="10">
    <source>
        <dbReference type="ARBA" id="ARBA00022989"/>
    </source>
</evidence>
<keyword evidence="4 15" id="KW-0812">Transmembrane</keyword>
<dbReference type="GO" id="GO:0030246">
    <property type="term" value="F:carbohydrate binding"/>
    <property type="evidence" value="ECO:0007669"/>
    <property type="project" value="UniProtKB-KW"/>
</dbReference>
<keyword evidence="10 15" id="KW-1133">Transmembrane helix</keyword>
<reference evidence="17" key="3">
    <citation type="submission" date="2025-09" db="UniProtKB">
        <authorList>
            <consortium name="Ensembl"/>
        </authorList>
    </citation>
    <scope>IDENTIFICATION</scope>
</reference>
<dbReference type="InterPro" id="IPR016186">
    <property type="entry name" value="C-type_lectin-like/link_sf"/>
</dbReference>
<feature type="transmembrane region" description="Helical" evidence="15">
    <location>
        <begin position="21"/>
        <end position="44"/>
    </location>
</feature>
<protein>
    <submittedName>
        <fullName evidence="17">C-type lectin domain family 4 member C</fullName>
    </submittedName>
</protein>
<evidence type="ECO:0000259" key="16">
    <source>
        <dbReference type="PROSITE" id="PS50041"/>
    </source>
</evidence>
<dbReference type="GeneTree" id="ENSGT00940000162867"/>
<dbReference type="Proteomes" id="UP000694394">
    <property type="component" value="Chromosome 7"/>
</dbReference>
<dbReference type="RefSeq" id="XP_020143241.1">
    <property type="nucleotide sequence ID" value="XM_020287652.1"/>
</dbReference>
<evidence type="ECO:0000256" key="7">
    <source>
        <dbReference type="ARBA" id="ARBA00022837"/>
    </source>
</evidence>
<evidence type="ECO:0000256" key="12">
    <source>
        <dbReference type="ARBA" id="ARBA00023136"/>
    </source>
</evidence>
<evidence type="ECO:0000256" key="2">
    <source>
        <dbReference type="ARBA" id="ARBA00022475"/>
    </source>
</evidence>
<keyword evidence="18" id="KW-1185">Reference proteome</keyword>
<dbReference type="PANTHER" id="PTHR22803">
    <property type="entry name" value="MANNOSE, PHOSPHOLIPASE, LECTIN RECEPTOR RELATED"/>
    <property type="match status" value="1"/>
</dbReference>
<dbReference type="KEGG" id="mmur:105878271"/>
<name>A0A8B7X655_MICMU</name>
<dbReference type="GO" id="GO:0046872">
    <property type="term" value="F:metal ion binding"/>
    <property type="evidence" value="ECO:0007669"/>
    <property type="project" value="UniProtKB-KW"/>
</dbReference>
<organism evidence="17 18">
    <name type="scientific">Microcebus murinus</name>
    <name type="common">Gray mouse lemur</name>
    <name type="synonym">Lemur murinus</name>
    <dbReference type="NCBI Taxonomy" id="30608"/>
    <lineage>
        <taxon>Eukaryota</taxon>
        <taxon>Metazoa</taxon>
        <taxon>Chordata</taxon>
        <taxon>Craniata</taxon>
        <taxon>Vertebrata</taxon>
        <taxon>Euteleostomi</taxon>
        <taxon>Mammalia</taxon>
        <taxon>Eutheria</taxon>
        <taxon>Euarchontoglires</taxon>
        <taxon>Primates</taxon>
        <taxon>Strepsirrhini</taxon>
        <taxon>Lemuriformes</taxon>
        <taxon>Cheirogaleidae</taxon>
        <taxon>Microcebus</taxon>
    </lineage>
</organism>
<evidence type="ECO:0000256" key="3">
    <source>
        <dbReference type="ARBA" id="ARBA00022588"/>
    </source>
</evidence>
<dbReference type="PROSITE" id="PS00615">
    <property type="entry name" value="C_TYPE_LECTIN_1"/>
    <property type="match status" value="1"/>
</dbReference>
<evidence type="ECO:0000256" key="15">
    <source>
        <dbReference type="SAM" id="Phobius"/>
    </source>
</evidence>
<reference evidence="17" key="1">
    <citation type="submission" date="2016-12" db="EMBL/GenBank/DDBJ databases">
        <title>Mouse lemur reference genome and diversity panel.</title>
        <authorList>
            <person name="Harris R."/>
            <person name="Larsen P."/>
            <person name="Liu Y."/>
            <person name="Hughes D.S."/>
            <person name="Murali S."/>
            <person name="Raveendran M."/>
            <person name="Korchina V."/>
            <person name="Wang M."/>
            <person name="Jhangiani S."/>
            <person name="Bandaranaike D."/>
            <person name="Bellair M."/>
            <person name="Blankenburg K."/>
            <person name="Chao H."/>
            <person name="Dahdouli M."/>
            <person name="Dinh H."/>
            <person name="Doddapaneni H."/>
            <person name="English A."/>
            <person name="Firestine M."/>
            <person name="Gnanaolivu R."/>
            <person name="Gross S."/>
            <person name="Hernandez B."/>
            <person name="Javaid M."/>
            <person name="Jayaseelan J."/>
            <person name="Jones J."/>
            <person name="Khan Z."/>
            <person name="Kovar C."/>
            <person name="Kurapati P."/>
            <person name="Le B."/>
            <person name="Lee S."/>
            <person name="Li M."/>
            <person name="Mathew T."/>
            <person name="Narasimhan A."/>
            <person name="Ngo D."/>
            <person name="Nguyen L."/>
            <person name="Okwuonu G."/>
            <person name="Ongeri F."/>
            <person name="Osuji N."/>
            <person name="Pu L.-L."/>
            <person name="Puazo M."/>
            <person name="Quiroz J."/>
            <person name="Raj R."/>
            <person name="Rajbhandari K."/>
            <person name="Reid J.G."/>
            <person name="Santibanez J."/>
            <person name="Sexton D."/>
            <person name="Skinner E."/>
            <person name="Vee V."/>
            <person name="Weissenberger G."/>
            <person name="Wu Y."/>
            <person name="Xin Y."/>
            <person name="Han Y."/>
            <person name="Campbell C."/>
            <person name="Brown A."/>
            <person name="Sullivan B."/>
            <person name="Shelton J."/>
            <person name="Brown S."/>
            <person name="Dudchenko O."/>
            <person name="Machol I."/>
            <person name="Durand N."/>
            <person name="Shamim M."/>
            <person name="Lieberman A."/>
            <person name="Muzny D.M."/>
            <person name="Richards S."/>
            <person name="Yoder A."/>
            <person name="Worley K.C."/>
            <person name="Rogers J."/>
            <person name="Gibbs R.A."/>
        </authorList>
    </citation>
    <scope>NUCLEOTIDE SEQUENCE [LARGE SCALE GENOMIC DNA]</scope>
</reference>
<reference evidence="17" key="2">
    <citation type="submission" date="2025-08" db="UniProtKB">
        <authorList>
            <consortium name="Ensembl"/>
        </authorList>
    </citation>
    <scope>IDENTIFICATION</scope>
</reference>
<dbReference type="CTD" id="170482"/>
<dbReference type="GO" id="GO:0045087">
    <property type="term" value="P:innate immune response"/>
    <property type="evidence" value="ECO:0007669"/>
    <property type="project" value="UniProtKB-KW"/>
</dbReference>
<evidence type="ECO:0000256" key="8">
    <source>
        <dbReference type="ARBA" id="ARBA00022859"/>
    </source>
</evidence>
<dbReference type="GO" id="GO:0005886">
    <property type="term" value="C:plasma membrane"/>
    <property type="evidence" value="ECO:0007669"/>
    <property type="project" value="UniProtKB-SubCell"/>
</dbReference>
<keyword evidence="11" id="KW-1064">Adaptive immunity</keyword>
<keyword evidence="5" id="KW-0479">Metal-binding</keyword>
<evidence type="ECO:0000256" key="4">
    <source>
        <dbReference type="ARBA" id="ARBA00022692"/>
    </source>
</evidence>
<dbReference type="AlphaFoldDB" id="A0A8B7X655"/>
<keyword evidence="8" id="KW-0391">Immunity</keyword>
<evidence type="ECO:0000256" key="14">
    <source>
        <dbReference type="ARBA" id="ARBA00023180"/>
    </source>
</evidence>
<evidence type="ECO:0000256" key="6">
    <source>
        <dbReference type="ARBA" id="ARBA00022734"/>
    </source>
</evidence>
<dbReference type="Pfam" id="PF00059">
    <property type="entry name" value="Lectin_C"/>
    <property type="match status" value="1"/>
</dbReference>
<evidence type="ECO:0000313" key="18">
    <source>
        <dbReference type="Proteomes" id="UP000694394"/>
    </source>
</evidence>
<keyword evidence="14" id="KW-0325">Glycoprotein</keyword>
<dbReference type="SUPFAM" id="SSF56436">
    <property type="entry name" value="C-type lectin-like"/>
    <property type="match status" value="1"/>
</dbReference>
<evidence type="ECO:0000256" key="9">
    <source>
        <dbReference type="ARBA" id="ARBA00022968"/>
    </source>
</evidence>
<evidence type="ECO:0000256" key="13">
    <source>
        <dbReference type="ARBA" id="ARBA00023157"/>
    </source>
</evidence>
<dbReference type="Ensembl" id="ENSMICT00000015574.3">
    <property type="protein sequence ID" value="ENSMICP00000014194.3"/>
    <property type="gene ID" value="ENSMICG00000015582.3"/>
</dbReference>
<evidence type="ECO:0000256" key="11">
    <source>
        <dbReference type="ARBA" id="ARBA00023130"/>
    </source>
</evidence>
<evidence type="ECO:0000256" key="1">
    <source>
        <dbReference type="ARBA" id="ARBA00004401"/>
    </source>
</evidence>
<evidence type="ECO:0000313" key="17">
    <source>
        <dbReference type="Ensembl" id="ENSMICP00000014194.3"/>
    </source>
</evidence>
<dbReference type="InterPro" id="IPR001304">
    <property type="entry name" value="C-type_lectin-like"/>
</dbReference>
<comment type="subcellular location">
    <subcellularLocation>
        <location evidence="1">Cell membrane</location>
        <topology evidence="1">Single-pass type II membrane protein</topology>
    </subcellularLocation>
</comment>
<dbReference type="EMBL" id="ABDC03010402">
    <property type="status" value="NOT_ANNOTATED_CDS"/>
    <property type="molecule type" value="Genomic_DNA"/>
</dbReference>
<feature type="domain" description="C-type lectin" evidence="16">
    <location>
        <begin position="90"/>
        <end position="209"/>
    </location>
</feature>
<proteinExistence type="predicted"/>
<evidence type="ECO:0000256" key="5">
    <source>
        <dbReference type="ARBA" id="ARBA00022723"/>
    </source>
</evidence>
<keyword evidence="2" id="KW-1003">Cell membrane</keyword>
<keyword evidence="7" id="KW-0106">Calcium</keyword>
<keyword evidence="3" id="KW-0399">Innate immunity</keyword>
<dbReference type="PROSITE" id="PS50041">
    <property type="entry name" value="C_TYPE_LECTIN_2"/>
    <property type="match status" value="1"/>
</dbReference>
<dbReference type="OrthoDB" id="6133475at2759"/>
<dbReference type="FunFam" id="3.10.100.10:FF:000024">
    <property type="entry name" value="C-type lectin domain family 4 member A"/>
    <property type="match status" value="1"/>
</dbReference>
<keyword evidence="6" id="KW-0430">Lectin</keyword>
<sequence length="215" mass="24795">MAPEGPPQDREKEVWWLQVKVWSMAVISISLLSACFVVSSVVTYSNSVYSKNKKLSKLQEYQQFYSSLTCVIGGKEVEDWSCCPTLWSSFQSSCYFVSAVKQSWAEHWKNCSRMGAALAVISTEDEQDFITQNLNEESAYFMGLSDPEGQRTYCIWVDRTPYNESATFWHSGEPNNPSERCVIVNFRHPSRQWGWNDIDCHEPEKSICEMTKIYL</sequence>
<keyword evidence="12 15" id="KW-0472">Membrane</keyword>
<dbReference type="EMBL" id="ABDC03010401">
    <property type="status" value="NOT_ANNOTATED_CDS"/>
    <property type="molecule type" value="Genomic_DNA"/>
</dbReference>
<dbReference type="InterPro" id="IPR018378">
    <property type="entry name" value="C-type_lectin_CS"/>
</dbReference>
<dbReference type="GO" id="GO:0002250">
    <property type="term" value="P:adaptive immune response"/>
    <property type="evidence" value="ECO:0007669"/>
    <property type="project" value="UniProtKB-KW"/>
</dbReference>
<dbReference type="InterPro" id="IPR050111">
    <property type="entry name" value="C-type_lectin/snaclec_domain"/>
</dbReference>
<gene>
    <name evidence="17" type="primary">CLEC4C</name>
</gene>
<dbReference type="Gene3D" id="3.10.100.10">
    <property type="entry name" value="Mannose-Binding Protein A, subunit A"/>
    <property type="match status" value="1"/>
</dbReference>
<accession>A0A8B7X655</accession>